<keyword evidence="3" id="KW-1185">Reference proteome</keyword>
<dbReference type="InterPro" id="IPR056080">
    <property type="entry name" value="DUF7663"/>
</dbReference>
<dbReference type="Pfam" id="PF24699">
    <property type="entry name" value="DUF7663"/>
    <property type="match status" value="1"/>
</dbReference>
<evidence type="ECO:0000313" key="2">
    <source>
        <dbReference type="EMBL" id="SDE56275.1"/>
    </source>
</evidence>
<protein>
    <recommendedName>
        <fullName evidence="1">DUF7663 domain-containing protein</fullName>
    </recommendedName>
</protein>
<proteinExistence type="predicted"/>
<name>A0A1G7DYV9_9BACT</name>
<dbReference type="Proteomes" id="UP000243205">
    <property type="component" value="Unassembled WGS sequence"/>
</dbReference>
<dbReference type="STRING" id="57664.SAMN05661003_11630"/>
<evidence type="ECO:0000313" key="3">
    <source>
        <dbReference type="Proteomes" id="UP000243205"/>
    </source>
</evidence>
<dbReference type="AlphaFoldDB" id="A0A1G7DYV9"/>
<sequence length="276" mass="32235">MRFQDLLVGRTDAEQQRLEHFFATIAEERLLWYPSAGSDYRDLLYLNPAKSPDLGLHQEPNIFCHTDYDFRYFRNRADPLFQDGNTCIRIKELFELELRPGLPVDYRVSPYYATFTDHAARRPQILLLDLDIVSNQLGRFERSVFYFFFENYNFLGEILLKQGIEISHFVKIREGCGFGGCRKSISVFYSMLANLNVRYLLVDHEIHYCRRTHDQYALRYGVDHKKFSLKQLGALPSWSGFPVKTFEVIPAPGQLTATDLLAVLQEISGREHIDIF</sequence>
<organism evidence="2 3">
    <name type="scientific">Desulfuromonas thiophila</name>
    <dbReference type="NCBI Taxonomy" id="57664"/>
    <lineage>
        <taxon>Bacteria</taxon>
        <taxon>Pseudomonadati</taxon>
        <taxon>Thermodesulfobacteriota</taxon>
        <taxon>Desulfuromonadia</taxon>
        <taxon>Desulfuromonadales</taxon>
        <taxon>Desulfuromonadaceae</taxon>
        <taxon>Desulfuromonas</taxon>
    </lineage>
</organism>
<dbReference type="RefSeq" id="WP_092079886.1">
    <property type="nucleotide sequence ID" value="NZ_FNAQ01000016.1"/>
</dbReference>
<accession>A0A1G7DYV9</accession>
<feature type="domain" description="DUF7663" evidence="1">
    <location>
        <begin position="3"/>
        <end position="217"/>
    </location>
</feature>
<reference evidence="3" key="1">
    <citation type="submission" date="2016-10" db="EMBL/GenBank/DDBJ databases">
        <authorList>
            <person name="Varghese N."/>
            <person name="Submissions S."/>
        </authorList>
    </citation>
    <scope>NUCLEOTIDE SEQUENCE [LARGE SCALE GENOMIC DNA]</scope>
    <source>
        <strain evidence="3">DSM 8987</strain>
    </source>
</reference>
<dbReference type="EMBL" id="FNAQ01000016">
    <property type="protein sequence ID" value="SDE56275.1"/>
    <property type="molecule type" value="Genomic_DNA"/>
</dbReference>
<evidence type="ECO:0000259" key="1">
    <source>
        <dbReference type="Pfam" id="PF24699"/>
    </source>
</evidence>
<gene>
    <name evidence="2" type="ORF">SAMN05661003_11630</name>
</gene>